<dbReference type="OrthoDB" id="4552017at2"/>
<dbReference type="AlphaFoldDB" id="A0A4R4DRR1"/>
<dbReference type="EMBL" id="SKFH01000052">
    <property type="protein sequence ID" value="TCZ65197.1"/>
    <property type="molecule type" value="Genomic_DNA"/>
</dbReference>
<gene>
    <name evidence="1" type="ORF">E0486_17625</name>
</gene>
<name>A0A4R4DRR1_9BACT</name>
<proteinExistence type="predicted"/>
<keyword evidence="2" id="KW-1185">Reference proteome</keyword>
<reference evidence="1 2" key="1">
    <citation type="submission" date="2019-03" db="EMBL/GenBank/DDBJ databases">
        <authorList>
            <person name="Kim M.K.M."/>
        </authorList>
    </citation>
    <scope>NUCLEOTIDE SEQUENCE [LARGE SCALE GENOMIC DNA]</scope>
    <source>
        <strain evidence="1 2">17J68-15</strain>
    </source>
</reference>
<organism evidence="1 2">
    <name type="scientific">Flaviaesturariibacter aridisoli</name>
    <dbReference type="NCBI Taxonomy" id="2545761"/>
    <lineage>
        <taxon>Bacteria</taxon>
        <taxon>Pseudomonadati</taxon>
        <taxon>Bacteroidota</taxon>
        <taxon>Chitinophagia</taxon>
        <taxon>Chitinophagales</taxon>
        <taxon>Chitinophagaceae</taxon>
        <taxon>Flaviaestuariibacter</taxon>
    </lineage>
</organism>
<protein>
    <submittedName>
        <fullName evidence="1">Uncharacterized protein</fullName>
    </submittedName>
</protein>
<accession>A0A4R4DRR1</accession>
<comment type="caution">
    <text evidence="1">The sequence shown here is derived from an EMBL/GenBank/DDBJ whole genome shotgun (WGS) entry which is preliminary data.</text>
</comment>
<sequence>MAYSFSGFIGTLEPVQRICTRFILARPVSLGQDLFLVPLTDELREQMTSPAAEPVPGFELLTGAMEPVALSASMLGPLAYVEVTHWKGEGSEAGIIWEAGARLRTIRFGQGLINTVLKHLGCTANEGADEFTTLGFGRRRFTDDWLAE</sequence>
<evidence type="ECO:0000313" key="1">
    <source>
        <dbReference type="EMBL" id="TCZ65197.1"/>
    </source>
</evidence>
<dbReference type="Proteomes" id="UP000295164">
    <property type="component" value="Unassembled WGS sequence"/>
</dbReference>
<evidence type="ECO:0000313" key="2">
    <source>
        <dbReference type="Proteomes" id="UP000295164"/>
    </source>
</evidence>
<dbReference type="RefSeq" id="WP_131854234.1">
    <property type="nucleotide sequence ID" value="NZ_SKFH01000052.1"/>
</dbReference>